<dbReference type="Proteomes" id="UP000077177">
    <property type="component" value="Chromosome"/>
</dbReference>
<organism evidence="8 9">
    <name type="scientific">Flavisolibacter tropicus</name>
    <dbReference type="NCBI Taxonomy" id="1492898"/>
    <lineage>
        <taxon>Bacteria</taxon>
        <taxon>Pseudomonadati</taxon>
        <taxon>Bacteroidota</taxon>
        <taxon>Chitinophagia</taxon>
        <taxon>Chitinophagales</taxon>
        <taxon>Chitinophagaceae</taxon>
        <taxon>Flavisolibacter</taxon>
    </lineage>
</organism>
<keyword evidence="7" id="KW-0998">Cell outer membrane</keyword>
<dbReference type="SUPFAM" id="SSF56954">
    <property type="entry name" value="Outer membrane efflux proteins (OEP)"/>
    <property type="match status" value="1"/>
</dbReference>
<dbReference type="GO" id="GO:1990281">
    <property type="term" value="C:efflux pump complex"/>
    <property type="evidence" value="ECO:0007669"/>
    <property type="project" value="TreeGrafter"/>
</dbReference>
<evidence type="ECO:0000313" key="9">
    <source>
        <dbReference type="Proteomes" id="UP000077177"/>
    </source>
</evidence>
<dbReference type="STRING" id="1492898.SY85_03755"/>
<dbReference type="AlphaFoldDB" id="A0A172TRX8"/>
<comment type="similarity">
    <text evidence="2">Belongs to the outer membrane factor (OMF) (TC 1.B.17) family.</text>
</comment>
<accession>A0A172TRX8</accession>
<evidence type="ECO:0000256" key="3">
    <source>
        <dbReference type="ARBA" id="ARBA00022448"/>
    </source>
</evidence>
<dbReference type="OrthoDB" id="9811587at2"/>
<proteinExistence type="inferred from homology"/>
<protein>
    <recommendedName>
        <fullName evidence="10">Transporter</fullName>
    </recommendedName>
</protein>
<reference evidence="8 9" key="2">
    <citation type="journal article" date="2016" name="Int. J. Syst. Evol. Microbiol.">
        <title>Flavisolibacter tropicus sp. nov., isolated from tropical soil.</title>
        <authorList>
            <person name="Lee J.J."/>
            <person name="Kang M.S."/>
            <person name="Kim G.S."/>
            <person name="Lee C.S."/>
            <person name="Lim S."/>
            <person name="Lee J."/>
            <person name="Roh S.H."/>
            <person name="Kang H."/>
            <person name="Ha J.M."/>
            <person name="Bae S."/>
            <person name="Jung H.Y."/>
            <person name="Kim M.K."/>
        </authorList>
    </citation>
    <scope>NUCLEOTIDE SEQUENCE [LARGE SCALE GENOMIC DNA]</scope>
    <source>
        <strain evidence="8 9">LCS9</strain>
    </source>
</reference>
<keyword evidence="5" id="KW-0812">Transmembrane</keyword>
<dbReference type="InterPro" id="IPR003423">
    <property type="entry name" value="OMP_efflux"/>
</dbReference>
<dbReference type="Gene3D" id="1.20.1600.10">
    <property type="entry name" value="Outer membrane efflux proteins (OEP)"/>
    <property type="match status" value="1"/>
</dbReference>
<dbReference type="GO" id="GO:0015288">
    <property type="term" value="F:porin activity"/>
    <property type="evidence" value="ECO:0007669"/>
    <property type="project" value="TreeGrafter"/>
</dbReference>
<dbReference type="GO" id="GO:0015562">
    <property type="term" value="F:efflux transmembrane transporter activity"/>
    <property type="evidence" value="ECO:0007669"/>
    <property type="project" value="InterPro"/>
</dbReference>
<evidence type="ECO:0000313" key="8">
    <source>
        <dbReference type="EMBL" id="ANE49738.1"/>
    </source>
</evidence>
<dbReference type="EMBL" id="CP011390">
    <property type="protein sequence ID" value="ANE49738.1"/>
    <property type="molecule type" value="Genomic_DNA"/>
</dbReference>
<sequence>MKRVLYILGTVWLSATEVKAQTPQVLTLQQCIDSAIKNSIQVQQRSLQTDAADINKDQAKLNLLPTLNGSVFHGVNQGRSIDPFTNSYINQTVNYANYGLGSDLILFNGLNLRNQIKQSSSSANAANADWQQSKDDVTLNVILAYLRVLSTEDLIALAKQQLEVSRQQVERLEKLNIEGAISPPLLYDLRGQMKEGELNVVSSQNAWRNALLQLTQLMNIPYSENFKLEKIDNANALAPYTASANEVYQNALKQMGVIKAAEWRKKSASYAIKATKGLQFPTVYLSGNLNSNYSSAATQDKLVDMSEVPTSDYVLVNGIKNPVVSKQPTFSSEKINYSTQLKNNVFSGVGIGVRVPIFNSLQARNRVRLATIEYKNTALVEENVKRQLRQEVEQAYLNMTNAWERYQISAEQVSAYAESFRAAEVRFNAGVGTSVDYLMAKNNLDRANLNLLMTRYDFILRKQILDYYNR</sequence>
<keyword evidence="3" id="KW-0813">Transport</keyword>
<keyword evidence="9" id="KW-1185">Reference proteome</keyword>
<evidence type="ECO:0000256" key="5">
    <source>
        <dbReference type="ARBA" id="ARBA00022692"/>
    </source>
</evidence>
<dbReference type="PANTHER" id="PTHR30026">
    <property type="entry name" value="OUTER MEMBRANE PROTEIN TOLC"/>
    <property type="match status" value="1"/>
</dbReference>
<reference evidence="9" key="1">
    <citation type="submission" date="2015-01" db="EMBL/GenBank/DDBJ databases">
        <title>Flavisolibacter sp./LCS9/ whole genome sequencing.</title>
        <authorList>
            <person name="Kim M.K."/>
            <person name="Srinivasan S."/>
            <person name="Lee J.-J."/>
        </authorList>
    </citation>
    <scope>NUCLEOTIDE SEQUENCE [LARGE SCALE GENOMIC DNA]</scope>
    <source>
        <strain evidence="9">LCS9</strain>
    </source>
</reference>
<dbReference type="RefSeq" id="WP_066401873.1">
    <property type="nucleotide sequence ID" value="NZ_CP011390.1"/>
</dbReference>
<evidence type="ECO:0000256" key="2">
    <source>
        <dbReference type="ARBA" id="ARBA00007613"/>
    </source>
</evidence>
<evidence type="ECO:0000256" key="6">
    <source>
        <dbReference type="ARBA" id="ARBA00023136"/>
    </source>
</evidence>
<gene>
    <name evidence="8" type="ORF">SY85_03755</name>
</gene>
<keyword evidence="4" id="KW-1134">Transmembrane beta strand</keyword>
<comment type="subcellular location">
    <subcellularLocation>
        <location evidence="1">Cell outer membrane</location>
    </subcellularLocation>
</comment>
<evidence type="ECO:0000256" key="7">
    <source>
        <dbReference type="ARBA" id="ARBA00023237"/>
    </source>
</evidence>
<evidence type="ECO:0008006" key="10">
    <source>
        <dbReference type="Google" id="ProtNLM"/>
    </source>
</evidence>
<dbReference type="GO" id="GO:0009279">
    <property type="term" value="C:cell outer membrane"/>
    <property type="evidence" value="ECO:0007669"/>
    <property type="project" value="UniProtKB-SubCell"/>
</dbReference>
<evidence type="ECO:0000256" key="1">
    <source>
        <dbReference type="ARBA" id="ARBA00004442"/>
    </source>
</evidence>
<name>A0A172TRX8_9BACT</name>
<dbReference type="InterPro" id="IPR051906">
    <property type="entry name" value="TolC-like"/>
</dbReference>
<keyword evidence="6" id="KW-0472">Membrane</keyword>
<dbReference type="KEGG" id="fla:SY85_03755"/>
<evidence type="ECO:0000256" key="4">
    <source>
        <dbReference type="ARBA" id="ARBA00022452"/>
    </source>
</evidence>
<dbReference type="PANTHER" id="PTHR30026:SF20">
    <property type="entry name" value="OUTER MEMBRANE PROTEIN TOLC"/>
    <property type="match status" value="1"/>
</dbReference>
<dbReference type="Pfam" id="PF02321">
    <property type="entry name" value="OEP"/>
    <property type="match status" value="2"/>
</dbReference>